<dbReference type="Proteomes" id="UP000015530">
    <property type="component" value="Unassembled WGS sequence"/>
</dbReference>
<dbReference type="OrthoDB" id="4846284at2759"/>
<evidence type="ECO:0000256" key="1">
    <source>
        <dbReference type="SAM" id="Coils"/>
    </source>
</evidence>
<comment type="caution">
    <text evidence="2">The sequence shown here is derived from an EMBL/GenBank/DDBJ whole genome shotgun (WGS) entry which is preliminary data.</text>
</comment>
<reference evidence="3" key="1">
    <citation type="journal article" date="2013" name="Mol. Plant Microbe Interact.">
        <title>Global aspects of pacC regulation of pathogenicity genes in Colletotrichum gloeosporioides as revealed by transcriptome analysis.</title>
        <authorList>
            <person name="Alkan N."/>
            <person name="Meng X."/>
            <person name="Friedlander G."/>
            <person name="Reuveni E."/>
            <person name="Sukno S."/>
            <person name="Sherman A."/>
            <person name="Thon M."/>
            <person name="Fluhr R."/>
            <person name="Prusky D."/>
        </authorList>
    </citation>
    <scope>NUCLEOTIDE SEQUENCE [LARGE SCALE GENOMIC DNA]</scope>
    <source>
        <strain evidence="3">Cg-14</strain>
    </source>
</reference>
<gene>
    <name evidence="2" type="ORF">CGLO_07102</name>
</gene>
<proteinExistence type="predicted"/>
<dbReference type="HOGENOM" id="CLU_1001182_0_0_1"/>
<name>T0LXP5_COLGC</name>
<evidence type="ECO:0000313" key="2">
    <source>
        <dbReference type="EMBL" id="EQB53200.1"/>
    </source>
</evidence>
<accession>T0LXP5</accession>
<dbReference type="EMBL" id="AMYD01001423">
    <property type="protein sequence ID" value="EQB53200.1"/>
    <property type="molecule type" value="Genomic_DNA"/>
</dbReference>
<organism evidence="2 3">
    <name type="scientific">Colletotrichum gloeosporioides (strain Cg-14)</name>
    <name type="common">Anthracnose fungus</name>
    <name type="synonym">Glomerella cingulata</name>
    <dbReference type="NCBI Taxonomy" id="1237896"/>
    <lineage>
        <taxon>Eukaryota</taxon>
        <taxon>Fungi</taxon>
        <taxon>Dikarya</taxon>
        <taxon>Ascomycota</taxon>
        <taxon>Pezizomycotina</taxon>
        <taxon>Sordariomycetes</taxon>
        <taxon>Hypocreomycetidae</taxon>
        <taxon>Glomerellales</taxon>
        <taxon>Glomerellaceae</taxon>
        <taxon>Colletotrichum</taxon>
        <taxon>Colletotrichum gloeosporioides species complex</taxon>
    </lineage>
</organism>
<keyword evidence="1" id="KW-0175">Coiled coil</keyword>
<evidence type="ECO:0000313" key="3">
    <source>
        <dbReference type="Proteomes" id="UP000015530"/>
    </source>
</evidence>
<sequence>MPQNVRALCIDDPSNTFIDIKTKQSWKDNLIAIMSHFKRTSELVFECAELCAHSESQWQELLQAAQPQTSLIVKWLRVESSSHAMQIVLDQPYISFLGLGLVLVEERIMPWEKKEQADAVEKAEEEIAAFNVRLGNLRQMCLYSPEGPPFDRVWSHIVPALSRAQLPKLETLVAESPCDTNKELCQLINTTAATLRSLAISFDDPEILILPKMPLLINLSICIDSELHDLEKGGVASALVTMSSAPATLEHIFLHIAPSTVRPEVDEEAQWEALDAQW</sequence>
<dbReference type="AlphaFoldDB" id="T0LXP5"/>
<protein>
    <submittedName>
        <fullName evidence="2">Uncharacterized protein</fullName>
    </submittedName>
</protein>
<feature type="coiled-coil region" evidence="1">
    <location>
        <begin position="113"/>
        <end position="140"/>
    </location>
</feature>